<keyword evidence="7 10" id="KW-0067">ATP-binding</keyword>
<keyword evidence="6 10" id="KW-0547">Nucleotide-binding</keyword>
<evidence type="ECO:0000256" key="2">
    <source>
        <dbReference type="ARBA" id="ARBA00006239"/>
    </source>
</evidence>
<dbReference type="PANTHER" id="PTHR21621:SF2">
    <property type="entry name" value="COENZYME GAMMA-F420-2:ALPHA-L-GLUTAMATE LIGASE"/>
    <property type="match status" value="1"/>
</dbReference>
<dbReference type="KEGG" id="pas:Pars_0291"/>
<dbReference type="NCBIfam" id="TIGR02144">
    <property type="entry name" value="LysX_arch"/>
    <property type="match status" value="1"/>
</dbReference>
<dbReference type="STRING" id="340102.Pars_0291"/>
<dbReference type="Proteomes" id="UP000001567">
    <property type="component" value="Chromosome"/>
</dbReference>
<dbReference type="PhylomeDB" id="A4WHN7"/>
<dbReference type="InterPro" id="IPR011761">
    <property type="entry name" value="ATP-grasp"/>
</dbReference>
<dbReference type="EMBL" id="CP000660">
    <property type="protein sequence ID" value="ABP49904.1"/>
    <property type="molecule type" value="Genomic_DNA"/>
</dbReference>
<evidence type="ECO:0000259" key="11">
    <source>
        <dbReference type="PROSITE" id="PS50975"/>
    </source>
</evidence>
<dbReference type="GO" id="GO:0016746">
    <property type="term" value="F:acyltransferase activity"/>
    <property type="evidence" value="ECO:0007669"/>
    <property type="project" value="UniProtKB-KW"/>
</dbReference>
<accession>A4WHN7</accession>
<dbReference type="GO" id="GO:0005737">
    <property type="term" value="C:cytoplasm"/>
    <property type="evidence" value="ECO:0007669"/>
    <property type="project" value="TreeGrafter"/>
</dbReference>
<evidence type="ECO:0000256" key="5">
    <source>
        <dbReference type="ARBA" id="ARBA00022723"/>
    </source>
</evidence>
<gene>
    <name evidence="12" type="ordered locus">Pars_0291</name>
</gene>
<evidence type="ECO:0000256" key="1">
    <source>
        <dbReference type="ARBA" id="ARBA00001946"/>
    </source>
</evidence>
<comment type="cofactor">
    <cofactor evidence="1">
        <name>Mg(2+)</name>
        <dbReference type="ChEBI" id="CHEBI:18420"/>
    </cofactor>
</comment>
<feature type="domain" description="ATP-grasp" evidence="11">
    <location>
        <begin position="114"/>
        <end position="297"/>
    </location>
</feature>
<dbReference type="GO" id="GO:0009085">
    <property type="term" value="P:lysine biosynthetic process"/>
    <property type="evidence" value="ECO:0007669"/>
    <property type="project" value="InterPro"/>
</dbReference>
<protein>
    <submittedName>
        <fullName evidence="12">L-2-aminoadipate N-acetyltransferase</fullName>
        <ecNumber evidence="12">2.3.1.-</ecNumber>
    </submittedName>
</protein>
<keyword evidence="5" id="KW-0479">Metal-binding</keyword>
<evidence type="ECO:0000256" key="9">
    <source>
        <dbReference type="ARBA" id="ARBA00029440"/>
    </source>
</evidence>
<dbReference type="PANTHER" id="PTHR21621">
    <property type="entry name" value="RIBOSOMAL PROTEIN S6 MODIFICATION PROTEIN"/>
    <property type="match status" value="1"/>
</dbReference>
<proteinExistence type="inferred from homology"/>
<keyword evidence="12" id="KW-0012">Acyltransferase</keyword>
<dbReference type="GO" id="GO:0046872">
    <property type="term" value="F:metal ion binding"/>
    <property type="evidence" value="ECO:0007669"/>
    <property type="project" value="UniProtKB-KW"/>
</dbReference>
<dbReference type="PROSITE" id="PS50975">
    <property type="entry name" value="ATP_GRASP"/>
    <property type="match status" value="1"/>
</dbReference>
<comment type="pathway">
    <text evidence="9">Amino-acid biosynthesis.</text>
</comment>
<dbReference type="SUPFAM" id="SSF56059">
    <property type="entry name" value="Glutathione synthetase ATP-binding domain-like"/>
    <property type="match status" value="1"/>
</dbReference>
<evidence type="ECO:0000256" key="10">
    <source>
        <dbReference type="PROSITE-ProRule" id="PRU00409"/>
    </source>
</evidence>
<dbReference type="FunFam" id="3.30.470.20:FF:000058">
    <property type="entry name" value="Alpha-aminoadipate--LysW ligase LysX protein"/>
    <property type="match status" value="1"/>
</dbReference>
<dbReference type="Gene3D" id="3.30.470.20">
    <property type="entry name" value="ATP-grasp fold, B domain"/>
    <property type="match status" value="1"/>
</dbReference>
<keyword evidence="12" id="KW-0808">Transferase</keyword>
<keyword evidence="8" id="KW-0460">Magnesium</keyword>
<dbReference type="HOGENOM" id="CLU_054353_2_1_2"/>
<dbReference type="InterPro" id="IPR004666">
    <property type="entry name" value="Rp_bS6_RimK/Lys_biosynth_LsyX"/>
</dbReference>
<evidence type="ECO:0000256" key="8">
    <source>
        <dbReference type="ARBA" id="ARBA00022842"/>
    </source>
</evidence>
<name>A4WHN7_PYRAR</name>
<evidence type="ECO:0000313" key="12">
    <source>
        <dbReference type="EMBL" id="ABP49904.1"/>
    </source>
</evidence>
<evidence type="ECO:0000256" key="3">
    <source>
        <dbReference type="ARBA" id="ARBA00022598"/>
    </source>
</evidence>
<evidence type="ECO:0000256" key="7">
    <source>
        <dbReference type="ARBA" id="ARBA00022840"/>
    </source>
</evidence>
<keyword evidence="3" id="KW-0436">Ligase</keyword>
<dbReference type="Pfam" id="PF08443">
    <property type="entry name" value="RimK"/>
    <property type="match status" value="1"/>
</dbReference>
<dbReference type="Gene3D" id="3.40.50.20">
    <property type="match status" value="1"/>
</dbReference>
<dbReference type="SUPFAM" id="SSF52440">
    <property type="entry name" value="PreATP-grasp domain"/>
    <property type="match status" value="1"/>
</dbReference>
<dbReference type="InterPro" id="IPR011870">
    <property type="entry name" value="LysX_arch"/>
</dbReference>
<keyword evidence="4" id="KW-0028">Amino-acid biosynthesis</keyword>
<organism evidence="12 13">
    <name type="scientific">Pyrobaculum arsenaticum (strain DSM 13514 / JCM 11321 / PZ6)</name>
    <dbReference type="NCBI Taxonomy" id="340102"/>
    <lineage>
        <taxon>Archaea</taxon>
        <taxon>Thermoproteota</taxon>
        <taxon>Thermoprotei</taxon>
        <taxon>Thermoproteales</taxon>
        <taxon>Thermoproteaceae</taxon>
        <taxon>Pyrobaculum</taxon>
    </lineage>
</organism>
<dbReference type="InterPro" id="IPR016185">
    <property type="entry name" value="PreATP-grasp_dom_sf"/>
</dbReference>
<dbReference type="AlphaFoldDB" id="A4WHN7"/>
<dbReference type="InterPro" id="IPR013815">
    <property type="entry name" value="ATP_grasp_subdomain_1"/>
</dbReference>
<dbReference type="Gene3D" id="3.30.1490.20">
    <property type="entry name" value="ATP-grasp fold, A domain"/>
    <property type="match status" value="1"/>
</dbReference>
<evidence type="ECO:0000313" key="13">
    <source>
        <dbReference type="Proteomes" id="UP000001567"/>
    </source>
</evidence>
<comment type="similarity">
    <text evidence="2">Belongs to the RimK family. LysX subfamily.</text>
</comment>
<dbReference type="GO" id="GO:0005524">
    <property type="term" value="F:ATP binding"/>
    <property type="evidence" value="ECO:0007669"/>
    <property type="project" value="UniProtKB-UniRule"/>
</dbReference>
<dbReference type="NCBIfam" id="TIGR00768">
    <property type="entry name" value="rimK_fam"/>
    <property type="match status" value="1"/>
</dbReference>
<reference evidence="12 13" key="1">
    <citation type="submission" date="2007-04" db="EMBL/GenBank/DDBJ databases">
        <title>Complete sequence of Pyrobaculum arsenaticum DSM 13514.</title>
        <authorList>
            <consortium name="US DOE Joint Genome Institute"/>
            <person name="Copeland A."/>
            <person name="Lucas S."/>
            <person name="Lapidus A."/>
            <person name="Barry K."/>
            <person name="Glavina del Rio T."/>
            <person name="Dalin E."/>
            <person name="Tice H."/>
            <person name="Pitluck S."/>
            <person name="Chain P."/>
            <person name="Malfatti S."/>
            <person name="Shin M."/>
            <person name="Vergez L."/>
            <person name="Schmutz J."/>
            <person name="Larimer F."/>
            <person name="Land M."/>
            <person name="Hauser L."/>
            <person name="Kyrpides N."/>
            <person name="Mikhailova N."/>
            <person name="Cozen A.E."/>
            <person name="Fitz-Gibbon S.T."/>
            <person name="House C.H."/>
            <person name="Saltikov C."/>
            <person name="Lowe T.M."/>
            <person name="Richardson P."/>
        </authorList>
    </citation>
    <scope>NUCLEOTIDE SEQUENCE [LARGE SCALE GENOMIC DNA]</scope>
    <source>
        <strain evidence="13">ATCC 700994 / DSM 13514 / JCM 11321 / PZ6</strain>
    </source>
</reference>
<evidence type="ECO:0000256" key="4">
    <source>
        <dbReference type="ARBA" id="ARBA00022605"/>
    </source>
</evidence>
<dbReference type="RefSeq" id="WP_011899812.1">
    <property type="nucleotide sequence ID" value="NC_009376.1"/>
</dbReference>
<dbReference type="InterPro" id="IPR013651">
    <property type="entry name" value="ATP-grasp_RimK-type"/>
</dbReference>
<evidence type="ECO:0000256" key="6">
    <source>
        <dbReference type="ARBA" id="ARBA00022741"/>
    </source>
</evidence>
<dbReference type="GeneID" id="5054429"/>
<dbReference type="EC" id="2.3.1.-" evidence="12"/>
<sequence length="302" mass="33546">MRCNKKIRLTIHVLAYRFINATYSSAHGEIDFVYDIARLDEKLLLNELKARGLRPRFVNVEEIYIPDGVGDVGVIRVAARSRVIPLAFTYEHRGGISINSASSLVISHDKYLTYLKLREVGVPTPETYLVFSREAARAVAEKLAYPVIVKPTDGSWGRLVNLVKSEEDLSTLLAHRLAMDSQMHLFLVQQYINKPGRDIRVTVVGDRAVAAIYRISQGDWRTNTARGGRAEPVKIDPELEEIAVKASKAVGAFYSGVDVAESERGYLVIEVNGVPEFKNVQRVTGVNVAAEIAALVAELVKR</sequence>
<dbReference type="GO" id="GO:0043774">
    <property type="term" value="F:coenzyme F420-2 alpha-glutamyl ligase activity"/>
    <property type="evidence" value="ECO:0007669"/>
    <property type="project" value="TreeGrafter"/>
</dbReference>